<keyword evidence="2" id="KW-1185">Reference proteome</keyword>
<proteinExistence type="predicted"/>
<evidence type="ECO:0000313" key="2">
    <source>
        <dbReference type="Proteomes" id="UP000820818"/>
    </source>
</evidence>
<comment type="caution">
    <text evidence="1">The sequence shown here is derived from an EMBL/GenBank/DDBJ whole genome shotgun (WGS) entry which is preliminary data.</text>
</comment>
<accession>A0AAD5LHY8</accession>
<name>A0AAD5LHY8_9CRUS</name>
<protein>
    <submittedName>
        <fullName evidence="1">Uncharacterized protein</fullName>
    </submittedName>
</protein>
<sequence>MSAILFLSSGIIGNRNIRCNQLRTLRASDFKTEFAITSHGLGDKSLASPLLMESMDTENKRYGQFGIRVET</sequence>
<reference evidence="1 2" key="1">
    <citation type="submission" date="2022-05" db="EMBL/GenBank/DDBJ databases">
        <title>A multi-omics perspective on studying reproductive biology in Daphnia sinensis.</title>
        <authorList>
            <person name="Jia J."/>
        </authorList>
    </citation>
    <scope>NUCLEOTIDE SEQUENCE [LARGE SCALE GENOMIC DNA]</scope>
    <source>
        <strain evidence="1 2">WSL</strain>
    </source>
</reference>
<dbReference type="Proteomes" id="UP000820818">
    <property type="component" value="Linkage Group LG5"/>
</dbReference>
<dbReference type="EMBL" id="WJBH02000005">
    <property type="protein sequence ID" value="KAI9558048.1"/>
    <property type="molecule type" value="Genomic_DNA"/>
</dbReference>
<dbReference type="AlphaFoldDB" id="A0AAD5LHY8"/>
<organism evidence="1 2">
    <name type="scientific">Daphnia sinensis</name>
    <dbReference type="NCBI Taxonomy" id="1820382"/>
    <lineage>
        <taxon>Eukaryota</taxon>
        <taxon>Metazoa</taxon>
        <taxon>Ecdysozoa</taxon>
        <taxon>Arthropoda</taxon>
        <taxon>Crustacea</taxon>
        <taxon>Branchiopoda</taxon>
        <taxon>Diplostraca</taxon>
        <taxon>Cladocera</taxon>
        <taxon>Anomopoda</taxon>
        <taxon>Daphniidae</taxon>
        <taxon>Daphnia</taxon>
        <taxon>Daphnia similis group</taxon>
    </lineage>
</organism>
<gene>
    <name evidence="1" type="ORF">GHT06_014801</name>
</gene>
<evidence type="ECO:0000313" key="1">
    <source>
        <dbReference type="EMBL" id="KAI9558048.1"/>
    </source>
</evidence>